<reference evidence="3" key="1">
    <citation type="submission" date="2016-08" db="EMBL/GenBank/DDBJ databases">
        <authorList>
            <person name="Varghese N."/>
            <person name="Submissions Spin"/>
        </authorList>
    </citation>
    <scope>NUCLEOTIDE SEQUENCE [LARGE SCALE GENOMIC DNA]</scope>
    <source>
        <strain evidence="3">CCBAU 57015</strain>
    </source>
</reference>
<dbReference type="InterPro" id="IPR000182">
    <property type="entry name" value="GNAT_dom"/>
</dbReference>
<dbReference type="PANTHER" id="PTHR43792">
    <property type="entry name" value="GNAT FAMILY, PUTATIVE (AFU_ORTHOLOGUE AFUA_3G00765)-RELATED-RELATED"/>
    <property type="match status" value="1"/>
</dbReference>
<evidence type="ECO:0000259" key="1">
    <source>
        <dbReference type="PROSITE" id="PS51186"/>
    </source>
</evidence>
<dbReference type="Proteomes" id="UP000186228">
    <property type="component" value="Unassembled WGS sequence"/>
</dbReference>
<keyword evidence="3" id="KW-1185">Reference proteome</keyword>
<accession>A0A1C3TYQ8</accession>
<sequence length="192" mass="21909">MTTIETSRLILRPCLAEDRELFYELSSDPAVLEFFPFSRSREDADTIFAMIRNLICEPGFDFLVLVLKHSGEAIGFSGLSRVQLTPYLPRDAVEIGWRISARHWGNGYATEAGMALMRHAFTILNLEEILSVAVHDNRRALAVMHKIGMHPNPAWDFDHPQIRETHPHLKRHVVHRLSAAEWRAQQTEQAGS</sequence>
<dbReference type="EMBL" id="FMAC01000001">
    <property type="protein sequence ID" value="SCB08383.1"/>
    <property type="molecule type" value="Genomic_DNA"/>
</dbReference>
<proteinExistence type="predicted"/>
<dbReference type="PROSITE" id="PS51186">
    <property type="entry name" value="GNAT"/>
    <property type="match status" value="1"/>
</dbReference>
<name>A0A1C3TYQ8_9HYPH</name>
<dbReference type="PANTHER" id="PTHR43792:SF1">
    <property type="entry name" value="N-ACETYLTRANSFERASE DOMAIN-CONTAINING PROTEIN"/>
    <property type="match status" value="1"/>
</dbReference>
<gene>
    <name evidence="2" type="ORF">GA0061100_101314</name>
</gene>
<dbReference type="OrthoDB" id="6293260at2"/>
<feature type="domain" description="N-acetyltransferase" evidence="1">
    <location>
        <begin position="9"/>
        <end position="180"/>
    </location>
</feature>
<dbReference type="InterPro" id="IPR051531">
    <property type="entry name" value="N-acetyltransferase"/>
</dbReference>
<evidence type="ECO:0000313" key="2">
    <source>
        <dbReference type="EMBL" id="SCB08383.1"/>
    </source>
</evidence>
<dbReference type="AlphaFoldDB" id="A0A1C3TYQ8"/>
<dbReference type="RefSeq" id="WP_075850864.1">
    <property type="nucleotide sequence ID" value="NZ_FMAC01000001.1"/>
</dbReference>
<organism evidence="2 3">
    <name type="scientific">Rhizobium hainanense</name>
    <dbReference type="NCBI Taxonomy" id="52131"/>
    <lineage>
        <taxon>Bacteria</taxon>
        <taxon>Pseudomonadati</taxon>
        <taxon>Pseudomonadota</taxon>
        <taxon>Alphaproteobacteria</taxon>
        <taxon>Hyphomicrobiales</taxon>
        <taxon>Rhizobiaceae</taxon>
        <taxon>Rhizobium/Agrobacterium group</taxon>
        <taxon>Rhizobium</taxon>
    </lineage>
</organism>
<dbReference type="InterPro" id="IPR016181">
    <property type="entry name" value="Acyl_CoA_acyltransferase"/>
</dbReference>
<evidence type="ECO:0000313" key="3">
    <source>
        <dbReference type="Proteomes" id="UP000186228"/>
    </source>
</evidence>
<dbReference type="SUPFAM" id="SSF55729">
    <property type="entry name" value="Acyl-CoA N-acyltransferases (Nat)"/>
    <property type="match status" value="1"/>
</dbReference>
<dbReference type="Pfam" id="PF13302">
    <property type="entry name" value="Acetyltransf_3"/>
    <property type="match status" value="1"/>
</dbReference>
<dbReference type="Gene3D" id="3.40.630.30">
    <property type="match status" value="1"/>
</dbReference>
<dbReference type="GO" id="GO:0016747">
    <property type="term" value="F:acyltransferase activity, transferring groups other than amino-acyl groups"/>
    <property type="evidence" value="ECO:0007669"/>
    <property type="project" value="InterPro"/>
</dbReference>
<protein>
    <submittedName>
        <fullName evidence="2">Protein N-acetyltransferase, RimJ/RimL family</fullName>
    </submittedName>
</protein>
<dbReference type="STRING" id="52131.GA0061100_101314"/>
<keyword evidence="2" id="KW-0808">Transferase</keyword>